<proteinExistence type="predicted"/>
<evidence type="ECO:0000259" key="5">
    <source>
        <dbReference type="PROSITE" id="PS51485"/>
    </source>
</evidence>
<accession>B9SMH1</accession>
<feature type="transmembrane region" description="Helical" evidence="3">
    <location>
        <begin position="140"/>
        <end position="163"/>
    </location>
</feature>
<keyword evidence="3" id="KW-0812">Transmembrane</keyword>
<dbReference type="Gene3D" id="2.60.40.420">
    <property type="entry name" value="Cupredoxins - blue copper proteins"/>
    <property type="match status" value="1"/>
</dbReference>
<evidence type="ECO:0000256" key="1">
    <source>
        <dbReference type="ARBA" id="ARBA00023157"/>
    </source>
</evidence>
<evidence type="ECO:0000256" key="4">
    <source>
        <dbReference type="SAM" id="SignalP"/>
    </source>
</evidence>
<evidence type="ECO:0000313" key="6">
    <source>
        <dbReference type="EMBL" id="EEF35203.1"/>
    </source>
</evidence>
<organism evidence="6 7">
    <name type="scientific">Ricinus communis</name>
    <name type="common">Castor bean</name>
    <dbReference type="NCBI Taxonomy" id="3988"/>
    <lineage>
        <taxon>Eukaryota</taxon>
        <taxon>Viridiplantae</taxon>
        <taxon>Streptophyta</taxon>
        <taxon>Embryophyta</taxon>
        <taxon>Tracheophyta</taxon>
        <taxon>Spermatophyta</taxon>
        <taxon>Magnoliopsida</taxon>
        <taxon>eudicotyledons</taxon>
        <taxon>Gunneridae</taxon>
        <taxon>Pentapetalae</taxon>
        <taxon>rosids</taxon>
        <taxon>fabids</taxon>
        <taxon>Malpighiales</taxon>
        <taxon>Euphorbiaceae</taxon>
        <taxon>Acalyphoideae</taxon>
        <taxon>Acalypheae</taxon>
        <taxon>Ricinus</taxon>
    </lineage>
</organism>
<dbReference type="InterPro" id="IPR008972">
    <property type="entry name" value="Cupredoxin"/>
</dbReference>
<keyword evidence="3" id="KW-0472">Membrane</keyword>
<dbReference type="SUPFAM" id="SSF49503">
    <property type="entry name" value="Cupredoxins"/>
    <property type="match status" value="1"/>
</dbReference>
<evidence type="ECO:0000256" key="2">
    <source>
        <dbReference type="ARBA" id="ARBA00023180"/>
    </source>
</evidence>
<dbReference type="eggNOG" id="ENOG502S9FB">
    <property type="taxonomic scope" value="Eukaryota"/>
</dbReference>
<reference evidence="7" key="1">
    <citation type="journal article" date="2010" name="Nat. Biotechnol.">
        <title>Draft genome sequence of the oilseed species Ricinus communis.</title>
        <authorList>
            <person name="Chan A.P."/>
            <person name="Crabtree J."/>
            <person name="Zhao Q."/>
            <person name="Lorenzi H."/>
            <person name="Orvis J."/>
            <person name="Puiu D."/>
            <person name="Melake-Berhan A."/>
            <person name="Jones K.M."/>
            <person name="Redman J."/>
            <person name="Chen G."/>
            <person name="Cahoon E.B."/>
            <person name="Gedil M."/>
            <person name="Stanke M."/>
            <person name="Haas B.J."/>
            <person name="Wortman J.R."/>
            <person name="Fraser-Liggett C.M."/>
            <person name="Ravel J."/>
            <person name="Rabinowicz P.D."/>
        </authorList>
    </citation>
    <scope>NUCLEOTIDE SEQUENCE [LARGE SCALE GENOMIC DNA]</scope>
    <source>
        <strain evidence="7">cv. Hale</strain>
    </source>
</reference>
<keyword evidence="2" id="KW-0325">Glycoprotein</keyword>
<feature type="domain" description="Phytocyanin" evidence="5">
    <location>
        <begin position="27"/>
        <end position="129"/>
    </location>
</feature>
<dbReference type="KEGG" id="rcu:8270213"/>
<feature type="signal peptide" evidence="4">
    <location>
        <begin position="1"/>
        <end position="25"/>
    </location>
</feature>
<dbReference type="InterPro" id="IPR039391">
    <property type="entry name" value="Phytocyanin-like"/>
</dbReference>
<dbReference type="FunFam" id="2.60.40.420:FF:000034">
    <property type="entry name" value="Cupredoxin superfamily protein"/>
    <property type="match status" value="1"/>
</dbReference>
<keyword evidence="3" id="KW-1133">Transmembrane helix</keyword>
<evidence type="ECO:0000256" key="3">
    <source>
        <dbReference type="SAM" id="Phobius"/>
    </source>
</evidence>
<name>B9SMH1_RICCO</name>
<dbReference type="CDD" id="cd13920">
    <property type="entry name" value="Stellacyanin"/>
    <property type="match status" value="1"/>
</dbReference>
<protein>
    <submittedName>
        <fullName evidence="6">Blue copper protein, putative</fullName>
    </submittedName>
</protein>
<keyword evidence="1" id="KW-1015">Disulfide bond</keyword>
<dbReference type="PANTHER" id="PTHR33021:SF497">
    <property type="entry name" value="PHYTOCYANIN DOMAIN-CONTAINING PROTEIN"/>
    <property type="match status" value="1"/>
</dbReference>
<dbReference type="Pfam" id="PF02298">
    <property type="entry name" value="Cu_bind_like"/>
    <property type="match status" value="1"/>
</dbReference>
<sequence>MAGSRMMGLVGFLVVAVGLLQGANAATKYTVGDSLGWTVPPSNSVGFYEDWANNRTFQIGDSLVFNWTGTHTATEVASEEEYNNCTKTGIVITTSGVNVLLSANGTRYFVCSVATNCEQGMKVAIRVGNGVPPPPLPPSAAPSLTIGSLTAVLSSILILFFSYM</sequence>
<keyword evidence="4" id="KW-0732">Signal</keyword>
<dbReference type="GO" id="GO:0009055">
    <property type="term" value="F:electron transfer activity"/>
    <property type="evidence" value="ECO:0007669"/>
    <property type="project" value="InterPro"/>
</dbReference>
<dbReference type="InParanoid" id="B9SMH1"/>
<evidence type="ECO:0000313" key="7">
    <source>
        <dbReference type="Proteomes" id="UP000008311"/>
    </source>
</evidence>
<dbReference type="EMBL" id="EQ974034">
    <property type="protein sequence ID" value="EEF35203.1"/>
    <property type="molecule type" value="Genomic_DNA"/>
</dbReference>
<dbReference type="OrthoDB" id="2015260at2759"/>
<dbReference type="STRING" id="3988.B9SMH1"/>
<dbReference type="OMA" id="FYSEWAA"/>
<dbReference type="InterPro" id="IPR003245">
    <property type="entry name" value="Phytocyanin_dom"/>
</dbReference>
<gene>
    <name evidence="6" type="ORF">RCOM_1075010</name>
</gene>
<dbReference type="PROSITE" id="PS51485">
    <property type="entry name" value="PHYTOCYANIN"/>
    <property type="match status" value="1"/>
</dbReference>
<dbReference type="PANTHER" id="PTHR33021">
    <property type="entry name" value="BLUE COPPER PROTEIN"/>
    <property type="match status" value="1"/>
</dbReference>
<dbReference type="Proteomes" id="UP000008311">
    <property type="component" value="Unassembled WGS sequence"/>
</dbReference>
<dbReference type="GO" id="GO:0005886">
    <property type="term" value="C:plasma membrane"/>
    <property type="evidence" value="ECO:0000318"/>
    <property type="project" value="GO_Central"/>
</dbReference>
<feature type="chain" id="PRO_5002889509" evidence="4">
    <location>
        <begin position="26"/>
        <end position="164"/>
    </location>
</feature>
<dbReference type="AlphaFoldDB" id="B9SMH1"/>
<keyword evidence="7" id="KW-1185">Reference proteome</keyword>